<evidence type="ECO:0000313" key="3">
    <source>
        <dbReference type="Proteomes" id="UP000179627"/>
    </source>
</evidence>
<dbReference type="RefSeq" id="WP_071087215.1">
    <property type="nucleotide sequence ID" value="NZ_MBLM01000133.1"/>
</dbReference>
<dbReference type="InterPro" id="IPR036291">
    <property type="entry name" value="NAD(P)-bd_dom_sf"/>
</dbReference>
<dbReference type="Pfam" id="PF01370">
    <property type="entry name" value="Epimerase"/>
    <property type="match status" value="1"/>
</dbReference>
<dbReference type="PANTHER" id="PTHR48079:SF6">
    <property type="entry name" value="NAD(P)-BINDING DOMAIN-CONTAINING PROTEIN-RELATED"/>
    <property type="match status" value="1"/>
</dbReference>
<dbReference type="PANTHER" id="PTHR48079">
    <property type="entry name" value="PROTEIN YEEZ"/>
    <property type="match status" value="1"/>
</dbReference>
<name>A0A1S1QH42_9ACTN</name>
<dbReference type="Proteomes" id="UP000179627">
    <property type="component" value="Unassembled WGS sequence"/>
</dbReference>
<protein>
    <recommendedName>
        <fullName evidence="1">NAD-dependent epimerase/dehydratase domain-containing protein</fullName>
    </recommendedName>
</protein>
<organism evidence="2 3">
    <name type="scientific">Parafrankia colletiae</name>
    <dbReference type="NCBI Taxonomy" id="573497"/>
    <lineage>
        <taxon>Bacteria</taxon>
        <taxon>Bacillati</taxon>
        <taxon>Actinomycetota</taxon>
        <taxon>Actinomycetes</taxon>
        <taxon>Frankiales</taxon>
        <taxon>Frankiaceae</taxon>
        <taxon>Parafrankia</taxon>
    </lineage>
</organism>
<proteinExistence type="predicted"/>
<dbReference type="Gene3D" id="3.40.50.720">
    <property type="entry name" value="NAD(P)-binding Rossmann-like Domain"/>
    <property type="match status" value="1"/>
</dbReference>
<dbReference type="GO" id="GO:0004029">
    <property type="term" value="F:aldehyde dehydrogenase (NAD+) activity"/>
    <property type="evidence" value="ECO:0007669"/>
    <property type="project" value="TreeGrafter"/>
</dbReference>
<evidence type="ECO:0000313" key="2">
    <source>
        <dbReference type="EMBL" id="OHV33280.1"/>
    </source>
</evidence>
<gene>
    <name evidence="2" type="ORF">CC117_23280</name>
</gene>
<dbReference type="InterPro" id="IPR001509">
    <property type="entry name" value="Epimerase_deHydtase"/>
</dbReference>
<comment type="caution">
    <text evidence="2">The sequence shown here is derived from an EMBL/GenBank/DDBJ whole genome shotgun (WGS) entry which is preliminary data.</text>
</comment>
<reference evidence="3" key="1">
    <citation type="submission" date="2016-07" db="EMBL/GenBank/DDBJ databases">
        <title>Sequence Frankia sp. strain CcI1.17.</title>
        <authorList>
            <person name="Ghodhbane-Gtari F."/>
            <person name="Swanson E."/>
            <person name="Gueddou A."/>
            <person name="Morris K."/>
            <person name="Hezbri K."/>
            <person name="Ktari A."/>
            <person name="Nouioui I."/>
            <person name="Abebe-Akele F."/>
            <person name="Simpson S."/>
            <person name="Thomas K."/>
            <person name="Gtari M."/>
            <person name="Tisa L.S."/>
            <person name="Hurst S."/>
        </authorList>
    </citation>
    <scope>NUCLEOTIDE SEQUENCE [LARGE SCALE GENOMIC DNA]</scope>
    <source>
        <strain evidence="3">Cc1.17</strain>
    </source>
</reference>
<dbReference type="GO" id="GO:0005737">
    <property type="term" value="C:cytoplasm"/>
    <property type="evidence" value="ECO:0007669"/>
    <property type="project" value="TreeGrafter"/>
</dbReference>
<dbReference type="EMBL" id="MBLM01000133">
    <property type="protein sequence ID" value="OHV33280.1"/>
    <property type="molecule type" value="Genomic_DNA"/>
</dbReference>
<feature type="domain" description="NAD-dependent epimerase/dehydratase" evidence="1">
    <location>
        <begin position="5"/>
        <end position="150"/>
    </location>
</feature>
<sequence length="316" mass="33648">MEKKILLTGAGGFIGGAVARELVRRGRAGQVRAVTHRRPPATTGAHLTCVQADLADPDSLRGLCDGIDTVVHAAVLIGGDEEACEAVNHRGTAELMRQAREAGVRRVLHVSTAAVHGDGPHLRVTEDQRPVPVSPTSRTRLAAEGEVLAAGGTVFRPMYIMGVGDVWFLPSLWQLTRYLDAWIDGGEALLSCTTVDRLAAVLTDVATGERDLEPGVVYHADHPEPARVRDLMIALAESVGQPLPPAAARVSRAEALDLLPAGIGAQALRLFGETRWFDTTRLWSALGANPGPGPAPARLVASYRDWYLPQLTGEPA</sequence>
<dbReference type="AlphaFoldDB" id="A0A1S1QH42"/>
<evidence type="ECO:0000259" key="1">
    <source>
        <dbReference type="Pfam" id="PF01370"/>
    </source>
</evidence>
<dbReference type="SUPFAM" id="SSF51735">
    <property type="entry name" value="NAD(P)-binding Rossmann-fold domains"/>
    <property type="match status" value="1"/>
</dbReference>
<dbReference type="InterPro" id="IPR051783">
    <property type="entry name" value="NAD(P)-dependent_oxidoreduct"/>
</dbReference>
<keyword evidence="3" id="KW-1185">Reference proteome</keyword>
<accession>A0A1S1QH42</accession>